<dbReference type="InterPro" id="IPR046960">
    <property type="entry name" value="PPR_At4g14850-like_plant"/>
</dbReference>
<dbReference type="InterPro" id="IPR002885">
    <property type="entry name" value="PPR_rpt"/>
</dbReference>
<evidence type="ECO:0000256" key="2">
    <source>
        <dbReference type="SAM" id="MobiDB-lite"/>
    </source>
</evidence>
<keyword evidence="3" id="KW-0255">Endonuclease</keyword>
<keyword evidence="3" id="KW-0378">Hydrolase</keyword>
<organism evidence="3 4">
    <name type="scientific">Vigna unguiculata</name>
    <name type="common">Cowpea</name>
    <dbReference type="NCBI Taxonomy" id="3917"/>
    <lineage>
        <taxon>Eukaryota</taxon>
        <taxon>Viridiplantae</taxon>
        <taxon>Streptophyta</taxon>
        <taxon>Embryophyta</taxon>
        <taxon>Tracheophyta</taxon>
        <taxon>Spermatophyta</taxon>
        <taxon>Magnoliopsida</taxon>
        <taxon>eudicotyledons</taxon>
        <taxon>Gunneridae</taxon>
        <taxon>Pentapetalae</taxon>
        <taxon>rosids</taxon>
        <taxon>fabids</taxon>
        <taxon>Fabales</taxon>
        <taxon>Fabaceae</taxon>
        <taxon>Papilionoideae</taxon>
        <taxon>50 kb inversion clade</taxon>
        <taxon>NPAAA clade</taxon>
        <taxon>indigoferoid/millettioid clade</taxon>
        <taxon>Phaseoleae</taxon>
        <taxon>Vigna</taxon>
    </lineage>
</organism>
<dbReference type="Gene3D" id="1.25.40.10">
    <property type="entry name" value="Tetratricopeptide repeat domain"/>
    <property type="match status" value="1"/>
</dbReference>
<keyword evidence="3" id="KW-0540">Nuclease</keyword>
<dbReference type="EMBL" id="CP039347">
    <property type="protein sequence ID" value="QCD86271.1"/>
    <property type="molecule type" value="Genomic_DNA"/>
</dbReference>
<feature type="region of interest" description="Disordered" evidence="2">
    <location>
        <begin position="113"/>
        <end position="133"/>
    </location>
</feature>
<dbReference type="PANTHER" id="PTHR47926">
    <property type="entry name" value="PENTATRICOPEPTIDE REPEAT-CONTAINING PROTEIN"/>
    <property type="match status" value="1"/>
</dbReference>
<dbReference type="GO" id="GO:0003723">
    <property type="term" value="F:RNA binding"/>
    <property type="evidence" value="ECO:0007669"/>
    <property type="project" value="InterPro"/>
</dbReference>
<dbReference type="GO" id="GO:0009451">
    <property type="term" value="P:RNA modification"/>
    <property type="evidence" value="ECO:0007669"/>
    <property type="project" value="InterPro"/>
</dbReference>
<name>A0A4D6LCH0_VIGUN</name>
<reference evidence="3 4" key="1">
    <citation type="submission" date="2019-04" db="EMBL/GenBank/DDBJ databases">
        <title>An improved genome assembly and genetic linkage map for asparagus bean, Vigna unguiculata ssp. sesquipedialis.</title>
        <authorList>
            <person name="Xia Q."/>
            <person name="Zhang R."/>
            <person name="Dong Y."/>
        </authorList>
    </citation>
    <scope>NUCLEOTIDE SEQUENCE [LARGE SCALE GENOMIC DNA]</scope>
    <source>
        <tissue evidence="3">Leaf</tissue>
    </source>
</reference>
<gene>
    <name evidence="3" type="ORF">DEO72_LG3g792</name>
</gene>
<evidence type="ECO:0000256" key="1">
    <source>
        <dbReference type="ARBA" id="ARBA00022737"/>
    </source>
</evidence>
<accession>A0A4D6LCH0</accession>
<dbReference type="Pfam" id="PF01535">
    <property type="entry name" value="PPR"/>
    <property type="match status" value="2"/>
</dbReference>
<evidence type="ECO:0000313" key="4">
    <source>
        <dbReference type="Proteomes" id="UP000501690"/>
    </source>
</evidence>
<sequence length="339" mass="37743">MEMIGLKPDALALRAVLSSCRYGGLMEEAMEIFRQMRATNGMTLEHDHYHIMVDLLAKNGQIREAELIIASMPFPPNASIWRSFLEGYKFNQPPRQAEFVQTYREIQDVIEGEDFQSEQEGKKQLEQSEKPADWCEKQDSIPAIIVHDSNILADASSDFSDVVSYDLNVIAASNFDNADSDFMPAVQYGANDVPAFYINFTAVDFHNNTTDCSKSMVDPVVDNHTDFNEITAVHTDFTAIDVLSDNNVLVAGEFHGVVSDLDVDFITATADYDFNAADSEFYVHSELNNVVAVVADFTPAVFADFSSADFAIVDADIHTPLIQDIQQPSLDDVCLLQHN</sequence>
<evidence type="ECO:0000313" key="3">
    <source>
        <dbReference type="EMBL" id="QCD86271.1"/>
    </source>
</evidence>
<dbReference type="AlphaFoldDB" id="A0A4D6LCH0"/>
<dbReference type="Proteomes" id="UP000501690">
    <property type="component" value="Linkage Group LG3"/>
</dbReference>
<keyword evidence="1" id="KW-0677">Repeat</keyword>
<proteinExistence type="predicted"/>
<dbReference type="InterPro" id="IPR011990">
    <property type="entry name" value="TPR-like_helical_dom_sf"/>
</dbReference>
<protein>
    <submittedName>
        <fullName evidence="3">Structure-specific endonuclease subunit SLX1</fullName>
    </submittedName>
</protein>
<dbReference type="GO" id="GO:0004519">
    <property type="term" value="F:endonuclease activity"/>
    <property type="evidence" value="ECO:0007669"/>
    <property type="project" value="UniProtKB-KW"/>
</dbReference>
<keyword evidence="4" id="KW-1185">Reference proteome</keyword>
<dbReference type="PANTHER" id="PTHR47926:SF423">
    <property type="entry name" value="REPEAT-CONTAINING PROTEIN, PUTATIVE-RELATED"/>
    <property type="match status" value="1"/>
</dbReference>
<feature type="compositionally biased region" description="Basic and acidic residues" evidence="2">
    <location>
        <begin position="119"/>
        <end position="133"/>
    </location>
</feature>